<dbReference type="EMBL" id="JAQSVD010000008">
    <property type="protein sequence ID" value="MDE1471517.1"/>
    <property type="molecule type" value="Genomic_DNA"/>
</dbReference>
<sequence>MRHARESGYDRYRCRAHLVVLETVYARSPEEAERIFEARLDALEDDDPALHVEGMWVD</sequence>
<comment type="caution">
    <text evidence="1">The sequence shown here is derived from an EMBL/GenBank/DDBJ whole genome shotgun (WGS) entry which is preliminary data.</text>
</comment>
<evidence type="ECO:0000313" key="2">
    <source>
        <dbReference type="Proteomes" id="UP001215087"/>
    </source>
</evidence>
<dbReference type="Proteomes" id="UP001215087">
    <property type="component" value="Unassembled WGS sequence"/>
</dbReference>
<dbReference type="RefSeq" id="WP_227207865.1">
    <property type="nucleotide sequence ID" value="NZ_JAJCLO010000009.1"/>
</dbReference>
<organism evidence="1 2">
    <name type="scientific">Eubacterium limosum</name>
    <dbReference type="NCBI Taxonomy" id="1736"/>
    <lineage>
        <taxon>Bacteria</taxon>
        <taxon>Bacillati</taxon>
        <taxon>Bacillota</taxon>
        <taxon>Clostridia</taxon>
        <taxon>Eubacteriales</taxon>
        <taxon>Eubacteriaceae</taxon>
        <taxon>Eubacterium</taxon>
    </lineage>
</organism>
<gene>
    <name evidence="1" type="ORF">PTZ04_14760</name>
</gene>
<accession>A0ABT5UVI1</accession>
<evidence type="ECO:0000313" key="1">
    <source>
        <dbReference type="EMBL" id="MDE1471517.1"/>
    </source>
</evidence>
<proteinExistence type="predicted"/>
<keyword evidence="2" id="KW-1185">Reference proteome</keyword>
<reference evidence="1 2" key="1">
    <citation type="submission" date="2023-02" db="EMBL/GenBank/DDBJ databases">
        <title>Comparative genome analysis of Eubacterium limosum species.</title>
        <authorList>
            <person name="Bak J.E."/>
        </authorList>
    </citation>
    <scope>NUCLEOTIDE SEQUENCE [LARGE SCALE GENOMIC DNA]</scope>
    <source>
        <strain evidence="1 2">KGMB01548</strain>
    </source>
</reference>
<protein>
    <submittedName>
        <fullName evidence="1">Uncharacterized protein</fullName>
    </submittedName>
</protein>
<name>A0ABT5UVI1_EUBLI</name>